<dbReference type="AlphaFoldDB" id="A0A024FUK8"/>
<reference evidence="2 3" key="1">
    <citation type="submission" date="2012-05" db="EMBL/GenBank/DDBJ databases">
        <title>Recombination and specialization in a pathogen metapopulation.</title>
        <authorList>
            <person name="Gardiner A."/>
            <person name="Kemen E."/>
            <person name="Schultz-Larsen T."/>
            <person name="MacLean D."/>
            <person name="Van Oosterhout C."/>
            <person name="Jones J.D.G."/>
        </authorList>
    </citation>
    <scope>NUCLEOTIDE SEQUENCE [LARGE SCALE GENOMIC DNA]</scope>
    <source>
        <strain evidence="2 3">Ac Nc2</strain>
    </source>
</reference>
<sequence>MKAIRLFSSVYFYLVSRHLSFCAGMMRIVKLTVDTRKLKVCQHCLLLASAPRVEAKLGSKNETTPGYELDNIFYWVWGSDFFLTNLIACSIISSCGWLTYESPLDMDTSRINEEMTKTNQSIKPTKHRLDFGRHSTAQVEESACSDYAENSGDCAQQRHSRVCLHVNALHITTGCEACIQKHSDVGDMEKYYLYHNSHMSLMYVVYTSASGNIQHSCGKTEICKGTTAEASEILCNSFNSKILSGNTHLQMAENSQTEVSPIEISYQVWSRKGVKESKTPITLFQTFMLKSACVKTSDLYKHSKSCLTCLTKEDGLVVLDRDERFIPPFKAVQSPYYRMVLFSKDPNSLPKCEECGTLGKSTRCMLDGTHVSRPFAAKHNYELMEPKLHAQSKHEDLIDVTTCTMAKFKVTNYVKCQRCLQKFGKILKLSPVTVLVSLPIIPYKDSLVSLRRCTFMRSCIELTFMPDFMCQYESRLAELNLNMPAMEGTHNLPNSDPTPSASTTSGLDSAEVLGIVRWEANNAEECLRYLTLIRKVVLISLINGYVWMVKSTESVPIPRFCTELYIADRTYIYHRILRQIPLKDLDEYGFEKGMSGHEANQPEPKKHKKNGAH</sequence>
<gene>
    <name evidence="2" type="ORF">BN9_118210</name>
</gene>
<evidence type="ECO:0000313" key="2">
    <source>
        <dbReference type="EMBL" id="CCI10838.1"/>
    </source>
</evidence>
<organism evidence="2 3">
    <name type="scientific">Albugo candida</name>
    <dbReference type="NCBI Taxonomy" id="65357"/>
    <lineage>
        <taxon>Eukaryota</taxon>
        <taxon>Sar</taxon>
        <taxon>Stramenopiles</taxon>
        <taxon>Oomycota</taxon>
        <taxon>Peronosporomycetes</taxon>
        <taxon>Albuginales</taxon>
        <taxon>Albuginaceae</taxon>
        <taxon>Albugo</taxon>
    </lineage>
</organism>
<evidence type="ECO:0000256" key="1">
    <source>
        <dbReference type="SAM" id="MobiDB-lite"/>
    </source>
</evidence>
<feature type="region of interest" description="Disordered" evidence="1">
    <location>
        <begin position="593"/>
        <end position="613"/>
    </location>
</feature>
<dbReference type="Proteomes" id="UP000053237">
    <property type="component" value="Unassembled WGS sequence"/>
</dbReference>
<keyword evidence="3" id="KW-1185">Reference proteome</keyword>
<proteinExistence type="predicted"/>
<dbReference type="InParanoid" id="A0A024FUK8"/>
<evidence type="ECO:0000313" key="3">
    <source>
        <dbReference type="Proteomes" id="UP000053237"/>
    </source>
</evidence>
<accession>A0A024FUK8</accession>
<dbReference type="EMBL" id="CAIX01000424">
    <property type="protein sequence ID" value="CCI10838.1"/>
    <property type="molecule type" value="Genomic_DNA"/>
</dbReference>
<name>A0A024FUK8_9STRA</name>
<protein>
    <submittedName>
        <fullName evidence="2">Uncharacterized protein</fullName>
    </submittedName>
</protein>
<comment type="caution">
    <text evidence="2">The sequence shown here is derived from an EMBL/GenBank/DDBJ whole genome shotgun (WGS) entry which is preliminary data.</text>
</comment>